<keyword evidence="2" id="KW-0067">ATP-binding</keyword>
<evidence type="ECO:0000256" key="4">
    <source>
        <dbReference type="ARBA" id="ARBA00023175"/>
    </source>
</evidence>
<dbReference type="Gene3D" id="3.40.850.10">
    <property type="entry name" value="Kinesin motor domain"/>
    <property type="match status" value="1"/>
</dbReference>
<dbReference type="Gene3D" id="1.10.10.820">
    <property type="match status" value="1"/>
</dbReference>
<dbReference type="eggNOG" id="KOG0160">
    <property type="taxonomic scope" value="Eukaryota"/>
</dbReference>
<reference evidence="7" key="2">
    <citation type="submission" date="2015-06" db="UniProtKB">
        <authorList>
            <consortium name="EnsemblPlants"/>
        </authorList>
    </citation>
    <scope>IDENTIFICATION</scope>
    <source>
        <strain evidence="7">DM1-3 516 R44</strain>
    </source>
</reference>
<evidence type="ECO:0000256" key="2">
    <source>
        <dbReference type="ARBA" id="ARBA00022840"/>
    </source>
</evidence>
<feature type="domain" description="Myosin motor" evidence="6">
    <location>
        <begin position="54"/>
        <end position="180"/>
    </location>
</feature>
<dbReference type="SUPFAM" id="SSF52540">
    <property type="entry name" value="P-loop containing nucleoside triphosphate hydrolases"/>
    <property type="match status" value="1"/>
</dbReference>
<accession>M1BTV4</accession>
<proteinExistence type="predicted"/>
<dbReference type="AlphaFoldDB" id="M1BTV4"/>
<dbReference type="Gene3D" id="1.20.120.720">
    <property type="entry name" value="Myosin VI head, motor domain, U50 subdomain"/>
    <property type="match status" value="1"/>
</dbReference>
<evidence type="ECO:0000313" key="7">
    <source>
        <dbReference type="EnsemblPlants" id="PGSC0003DMT400052706"/>
    </source>
</evidence>
<keyword evidence="8" id="KW-1185">Reference proteome</keyword>
<reference evidence="8" key="1">
    <citation type="journal article" date="2011" name="Nature">
        <title>Genome sequence and analysis of the tuber crop potato.</title>
        <authorList>
            <consortium name="The Potato Genome Sequencing Consortium"/>
        </authorList>
    </citation>
    <scope>NUCLEOTIDE SEQUENCE [LARGE SCALE GENOMIC DNA]</scope>
    <source>
        <strain evidence="8">cv. DM1-3 516 R44</strain>
    </source>
</reference>
<dbReference type="PaxDb" id="4113-PGSC0003DMT400052706"/>
<dbReference type="GO" id="GO:0003779">
    <property type="term" value="F:actin binding"/>
    <property type="evidence" value="ECO:0007669"/>
    <property type="project" value="UniProtKB-KW"/>
</dbReference>
<evidence type="ECO:0000259" key="6">
    <source>
        <dbReference type="Pfam" id="PF00063"/>
    </source>
</evidence>
<dbReference type="Gramene" id="PGSC0003DMT400052706">
    <property type="protein sequence ID" value="PGSC0003DMT400052706"/>
    <property type="gene ID" value="PGSC0003DMG400020458"/>
</dbReference>
<dbReference type="STRING" id="4113.M1BTV4"/>
<dbReference type="EnsemblPlants" id="PGSC0003DMT400052706">
    <property type="protein sequence ID" value="PGSC0003DMT400052706"/>
    <property type="gene ID" value="PGSC0003DMG400020458"/>
</dbReference>
<dbReference type="PANTHER" id="PTHR13140:SF753">
    <property type="entry name" value="MYOSIN-9-LIKE"/>
    <property type="match status" value="1"/>
</dbReference>
<keyword evidence="3" id="KW-0518">Myosin</keyword>
<dbReference type="Proteomes" id="UP000011115">
    <property type="component" value="Unassembled WGS sequence"/>
</dbReference>
<dbReference type="InterPro" id="IPR001609">
    <property type="entry name" value="Myosin_head_motor_dom-like"/>
</dbReference>
<keyword evidence="5" id="KW-0009">Actin-binding</keyword>
<evidence type="ECO:0000256" key="1">
    <source>
        <dbReference type="ARBA" id="ARBA00022741"/>
    </source>
</evidence>
<name>M1BTV4_SOLTU</name>
<protein>
    <submittedName>
        <fullName evidence="7">Myosin XI</fullName>
    </submittedName>
</protein>
<dbReference type="InterPro" id="IPR027417">
    <property type="entry name" value="P-loop_NTPase"/>
</dbReference>
<dbReference type="GO" id="GO:0003774">
    <property type="term" value="F:cytoskeletal motor activity"/>
    <property type="evidence" value="ECO:0007669"/>
    <property type="project" value="InterPro"/>
</dbReference>
<keyword evidence="1" id="KW-0547">Nucleotide-binding</keyword>
<dbReference type="HOGENOM" id="CLU_932522_0_0_1"/>
<dbReference type="PANTHER" id="PTHR13140">
    <property type="entry name" value="MYOSIN"/>
    <property type="match status" value="1"/>
</dbReference>
<evidence type="ECO:0000256" key="3">
    <source>
        <dbReference type="ARBA" id="ARBA00023123"/>
    </source>
</evidence>
<dbReference type="GO" id="GO:0005524">
    <property type="term" value="F:ATP binding"/>
    <property type="evidence" value="ECO:0007669"/>
    <property type="project" value="UniProtKB-KW"/>
</dbReference>
<evidence type="ECO:0000256" key="5">
    <source>
        <dbReference type="ARBA" id="ARBA00023203"/>
    </source>
</evidence>
<sequence>IADAYVVHKSVLVESKNTSILVSCGKFKTITRLMCYLSHFSGHRSVEERTVAQQIQLAELGKASGAAMRTSLLASSRALLVIILEHKHHYLFLLCETPMEVNKKCRLRDPESFFYLRQSYCYKIAYITSAQNSVNIKERMTIFWLGKREQMISFRIVASVMILGNMEFSEGNEIVSSILQVDSVWFQLCTTTAALYTHSSLGRFNIILSVWLYSNLEDKVLIEDESIVMNQVQPNMNIKVTQVVIGLERAIGPRTSNRARLIWDPGRVVDVRMVPSKGAAVTDLGMMSIEENDCPLLFF</sequence>
<dbReference type="InParanoid" id="M1BTV4"/>
<dbReference type="InterPro" id="IPR036961">
    <property type="entry name" value="Kinesin_motor_dom_sf"/>
</dbReference>
<dbReference type="Pfam" id="PF00063">
    <property type="entry name" value="Myosin_head"/>
    <property type="match status" value="1"/>
</dbReference>
<dbReference type="GO" id="GO:0016459">
    <property type="term" value="C:myosin complex"/>
    <property type="evidence" value="ECO:0007669"/>
    <property type="project" value="UniProtKB-KW"/>
</dbReference>
<keyword evidence="4" id="KW-0505">Motor protein</keyword>
<organism evidence="7 8">
    <name type="scientific">Solanum tuberosum</name>
    <name type="common">Potato</name>
    <dbReference type="NCBI Taxonomy" id="4113"/>
    <lineage>
        <taxon>Eukaryota</taxon>
        <taxon>Viridiplantae</taxon>
        <taxon>Streptophyta</taxon>
        <taxon>Embryophyta</taxon>
        <taxon>Tracheophyta</taxon>
        <taxon>Spermatophyta</taxon>
        <taxon>Magnoliopsida</taxon>
        <taxon>eudicotyledons</taxon>
        <taxon>Gunneridae</taxon>
        <taxon>Pentapetalae</taxon>
        <taxon>asterids</taxon>
        <taxon>lamiids</taxon>
        <taxon>Solanales</taxon>
        <taxon>Solanaceae</taxon>
        <taxon>Solanoideae</taxon>
        <taxon>Solaneae</taxon>
        <taxon>Solanum</taxon>
    </lineage>
</organism>
<evidence type="ECO:0000313" key="8">
    <source>
        <dbReference type="Proteomes" id="UP000011115"/>
    </source>
</evidence>